<evidence type="ECO:0000256" key="4">
    <source>
        <dbReference type="RuleBase" id="RU361153"/>
    </source>
</evidence>
<evidence type="ECO:0000256" key="5">
    <source>
        <dbReference type="SAM" id="SignalP"/>
    </source>
</evidence>
<dbReference type="Gene3D" id="3.20.20.80">
    <property type="entry name" value="Glycosidases"/>
    <property type="match status" value="1"/>
</dbReference>
<keyword evidence="3 4" id="KW-0326">Glycosidase</keyword>
<organism evidence="7 8">
    <name type="scientific">Tieghemostelium lacteum</name>
    <name type="common">Slime mold</name>
    <name type="synonym">Dictyostelium lacteum</name>
    <dbReference type="NCBI Taxonomy" id="361077"/>
    <lineage>
        <taxon>Eukaryota</taxon>
        <taxon>Amoebozoa</taxon>
        <taxon>Evosea</taxon>
        <taxon>Eumycetozoa</taxon>
        <taxon>Dictyostelia</taxon>
        <taxon>Dictyosteliales</taxon>
        <taxon>Raperosteliaceae</taxon>
        <taxon>Tieghemostelium</taxon>
    </lineage>
</organism>
<keyword evidence="8" id="KW-1185">Reference proteome</keyword>
<gene>
    <name evidence="7" type="ORF">DLAC_00073</name>
</gene>
<dbReference type="PANTHER" id="PTHR34142">
    <property type="entry name" value="ENDO-BETA-1,4-GLUCANASE A"/>
    <property type="match status" value="1"/>
</dbReference>
<evidence type="ECO:0000313" key="7">
    <source>
        <dbReference type="EMBL" id="KYR02625.1"/>
    </source>
</evidence>
<dbReference type="SUPFAM" id="SSF51445">
    <property type="entry name" value="(Trans)glycosidases"/>
    <property type="match status" value="1"/>
</dbReference>
<comment type="similarity">
    <text evidence="1 4">Belongs to the glycosyl hydrolase 5 (cellulase A) family.</text>
</comment>
<dbReference type="InterPro" id="IPR001547">
    <property type="entry name" value="Glyco_hydro_5"/>
</dbReference>
<evidence type="ECO:0000256" key="1">
    <source>
        <dbReference type="ARBA" id="ARBA00005641"/>
    </source>
</evidence>
<dbReference type="GO" id="GO:0009251">
    <property type="term" value="P:glucan catabolic process"/>
    <property type="evidence" value="ECO:0007669"/>
    <property type="project" value="TreeGrafter"/>
</dbReference>
<feature type="chain" id="PRO_5007593857" evidence="5">
    <location>
        <begin position="20"/>
        <end position="326"/>
    </location>
</feature>
<evidence type="ECO:0000256" key="3">
    <source>
        <dbReference type="ARBA" id="ARBA00023295"/>
    </source>
</evidence>
<dbReference type="STRING" id="361077.A0A152A925"/>
<protein>
    <submittedName>
        <fullName evidence="7">Galactose-binding domain-containing protein</fullName>
    </submittedName>
</protein>
<dbReference type="EMBL" id="LODT01000001">
    <property type="protein sequence ID" value="KYR02625.1"/>
    <property type="molecule type" value="Genomic_DNA"/>
</dbReference>
<dbReference type="Pfam" id="PF00150">
    <property type="entry name" value="Cellulase"/>
    <property type="match status" value="1"/>
</dbReference>
<comment type="caution">
    <text evidence="7">The sequence shown here is derived from an EMBL/GenBank/DDBJ whole genome shotgun (WGS) entry which is preliminary data.</text>
</comment>
<keyword evidence="2 4" id="KW-0378">Hydrolase</keyword>
<name>A0A152A925_TIELA</name>
<accession>A0A152A925</accession>
<evidence type="ECO:0000313" key="8">
    <source>
        <dbReference type="Proteomes" id="UP000076078"/>
    </source>
</evidence>
<dbReference type="InterPro" id="IPR017853">
    <property type="entry name" value="GH"/>
</dbReference>
<dbReference type="AlphaFoldDB" id="A0A152A925"/>
<dbReference type="OrthoDB" id="17181at2759"/>
<evidence type="ECO:0000259" key="6">
    <source>
        <dbReference type="Pfam" id="PF00150"/>
    </source>
</evidence>
<sequence>MQIVLLVIVVLVFIEIGECLYVDGPHLYDDDGYKVLIRGISRPSLEWSPVGEHLGLDDYQKMKDWGANCIRLSLNQDFWLRNSSQYNPIYRRIINIQVKDIRSLNMSVILDLHWSDDGDLNITQSGQKKMADRNSVEFWREISSMYSNDSNIIFELYNEPQNIPWRVWMNGGTVDGVEYIGMQELYKTIRENADNVVIVNGINYGYNLIGLKQYPMKGYNIIFGTHPYNFTEKTPEFWDNNFGYLTSLFPLIATEFGEFKCNPDYVKTFILYADRYNIHWLSWAWYPKGCDFPSIIDSWDGKPNQIGEIIKESLQKARDSVSKSKS</sequence>
<dbReference type="OMA" id="AGFNWAY"/>
<dbReference type="PANTHER" id="PTHR34142:SF1">
    <property type="entry name" value="GLYCOSIDE HYDROLASE FAMILY 5 DOMAIN-CONTAINING PROTEIN"/>
    <property type="match status" value="1"/>
</dbReference>
<dbReference type="GO" id="GO:0004553">
    <property type="term" value="F:hydrolase activity, hydrolyzing O-glycosyl compounds"/>
    <property type="evidence" value="ECO:0007669"/>
    <property type="project" value="InterPro"/>
</dbReference>
<reference evidence="7 8" key="1">
    <citation type="submission" date="2015-12" db="EMBL/GenBank/DDBJ databases">
        <title>Dictyostelia acquired genes for synthesis and detection of signals that induce cell-type specialization by lateral gene transfer from prokaryotes.</title>
        <authorList>
            <person name="Gloeckner G."/>
            <person name="Schaap P."/>
        </authorList>
    </citation>
    <scope>NUCLEOTIDE SEQUENCE [LARGE SCALE GENOMIC DNA]</scope>
    <source>
        <strain evidence="7 8">TK</strain>
    </source>
</reference>
<dbReference type="InParanoid" id="A0A152A925"/>
<feature type="domain" description="Glycoside hydrolase family 5" evidence="6">
    <location>
        <begin position="29"/>
        <end position="288"/>
    </location>
</feature>
<keyword evidence="5" id="KW-0732">Signal</keyword>
<feature type="signal peptide" evidence="5">
    <location>
        <begin position="1"/>
        <end position="19"/>
    </location>
</feature>
<dbReference type="Proteomes" id="UP000076078">
    <property type="component" value="Unassembled WGS sequence"/>
</dbReference>
<proteinExistence type="inferred from homology"/>
<evidence type="ECO:0000256" key="2">
    <source>
        <dbReference type="ARBA" id="ARBA00022801"/>
    </source>
</evidence>